<sequence length="51" mass="5313">MKHLLLTTIAAVVLVGCGKPNIWEAATTGNIEAAKQHLAKGVDVDAKDENG</sequence>
<evidence type="ECO:0000313" key="1">
    <source>
        <dbReference type="EMBL" id="SVC81973.1"/>
    </source>
</evidence>
<dbReference type="AlphaFoldDB" id="A0A382Q8R7"/>
<reference evidence="1" key="1">
    <citation type="submission" date="2018-05" db="EMBL/GenBank/DDBJ databases">
        <authorList>
            <person name="Lanie J.A."/>
            <person name="Ng W.-L."/>
            <person name="Kazmierczak K.M."/>
            <person name="Andrzejewski T.M."/>
            <person name="Davidsen T.M."/>
            <person name="Wayne K.J."/>
            <person name="Tettelin H."/>
            <person name="Glass J.I."/>
            <person name="Rusch D."/>
            <person name="Podicherti R."/>
            <person name="Tsui H.-C.T."/>
            <person name="Winkler M.E."/>
        </authorList>
    </citation>
    <scope>NUCLEOTIDE SEQUENCE</scope>
</reference>
<dbReference type="PROSITE" id="PS51257">
    <property type="entry name" value="PROKAR_LIPOPROTEIN"/>
    <property type="match status" value="1"/>
</dbReference>
<dbReference type="EMBL" id="UINC01112790">
    <property type="protein sequence ID" value="SVC81973.1"/>
    <property type="molecule type" value="Genomic_DNA"/>
</dbReference>
<accession>A0A382Q8R7</accession>
<name>A0A382Q8R7_9ZZZZ</name>
<proteinExistence type="predicted"/>
<protein>
    <submittedName>
        <fullName evidence="1">Uncharacterized protein</fullName>
    </submittedName>
</protein>
<gene>
    <name evidence="1" type="ORF">METZ01_LOCUS334827</name>
</gene>
<organism evidence="1">
    <name type="scientific">marine metagenome</name>
    <dbReference type="NCBI Taxonomy" id="408172"/>
    <lineage>
        <taxon>unclassified sequences</taxon>
        <taxon>metagenomes</taxon>
        <taxon>ecological metagenomes</taxon>
    </lineage>
</organism>